<reference evidence="8 9" key="1">
    <citation type="journal article" date="2022" name="Nat. Microbiol.">
        <title>The microbiome of a bacterivorous marine choanoflagellate contains a resource-demanding obligate bacterial associate.</title>
        <authorList>
            <person name="Needham D.M."/>
            <person name="Poirier C."/>
            <person name="Bachy C."/>
            <person name="George E.E."/>
            <person name="Wilken S."/>
            <person name="Yung C.C.M."/>
            <person name="Limardo A.J."/>
            <person name="Morando M."/>
            <person name="Sudek L."/>
            <person name="Malmstrom R.R."/>
            <person name="Keeling P.J."/>
            <person name="Santoro A.E."/>
            <person name="Worden A.Z."/>
        </authorList>
    </citation>
    <scope>NUCLEOTIDE SEQUENCE [LARGE SCALE GENOMIC DNA]</scope>
    <source>
        <strain evidence="8 9">Comchoano-2</strain>
    </source>
</reference>
<dbReference type="NCBIfam" id="TIGR00361">
    <property type="entry name" value="ComEC_Rec2"/>
    <property type="match status" value="1"/>
</dbReference>
<dbReference type="Proteomes" id="UP001320768">
    <property type="component" value="Unassembled WGS sequence"/>
</dbReference>
<evidence type="ECO:0000256" key="6">
    <source>
        <dbReference type="SAM" id="Phobius"/>
    </source>
</evidence>
<keyword evidence="4 6" id="KW-1133">Transmembrane helix</keyword>
<protein>
    <submittedName>
        <fullName evidence="8">DNA internalization-related competence protein ComEC/Rec2</fullName>
    </submittedName>
</protein>
<comment type="caution">
    <text evidence="8">The sequence shown here is derived from an EMBL/GenBank/DDBJ whole genome shotgun (WGS) entry which is preliminary data.</text>
</comment>
<feature type="transmembrane region" description="Helical" evidence="6">
    <location>
        <begin position="170"/>
        <end position="191"/>
    </location>
</feature>
<dbReference type="RefSeq" id="WP_258568995.1">
    <property type="nucleotide sequence ID" value="NZ_JAKUDN010000001.1"/>
</dbReference>
<dbReference type="Pfam" id="PF03772">
    <property type="entry name" value="Competence"/>
    <property type="match status" value="1"/>
</dbReference>
<organism evidence="8 9">
    <name type="scientific">Candidatus Synchoanobacter obligatus</name>
    <dbReference type="NCBI Taxonomy" id="2919597"/>
    <lineage>
        <taxon>Bacteria</taxon>
        <taxon>Pseudomonadati</taxon>
        <taxon>Pseudomonadota</taxon>
        <taxon>Gammaproteobacteria</taxon>
        <taxon>Candidatus Comchoanobacterales</taxon>
        <taxon>Candidatus Comchoanobacteraceae</taxon>
        <taxon>Candidatus Synchoanobacter</taxon>
    </lineage>
</organism>
<dbReference type="InterPro" id="IPR004797">
    <property type="entry name" value="Competence_ComEC/Rec2"/>
</dbReference>
<keyword evidence="3 6" id="KW-0812">Transmembrane</keyword>
<dbReference type="InterPro" id="IPR052159">
    <property type="entry name" value="Competence_DNA_uptake"/>
</dbReference>
<feature type="transmembrane region" description="Helical" evidence="6">
    <location>
        <begin position="207"/>
        <end position="231"/>
    </location>
</feature>
<dbReference type="PANTHER" id="PTHR30619">
    <property type="entry name" value="DNA INTERNALIZATION/COMPETENCE PROTEIN COMEC/REC2"/>
    <property type="match status" value="1"/>
</dbReference>
<dbReference type="InterPro" id="IPR036866">
    <property type="entry name" value="RibonucZ/Hydroxyglut_hydro"/>
</dbReference>
<dbReference type="InterPro" id="IPR001279">
    <property type="entry name" value="Metallo-B-lactamas"/>
</dbReference>
<evidence type="ECO:0000259" key="7">
    <source>
        <dbReference type="SMART" id="SM00849"/>
    </source>
</evidence>
<dbReference type="Pfam" id="PF00753">
    <property type="entry name" value="Lactamase_B"/>
    <property type="match status" value="1"/>
</dbReference>
<dbReference type="SMART" id="SM00849">
    <property type="entry name" value="Lactamase_B"/>
    <property type="match status" value="1"/>
</dbReference>
<keyword evidence="2" id="KW-1003">Cell membrane</keyword>
<feature type="transmembrane region" description="Helical" evidence="6">
    <location>
        <begin position="385"/>
        <end position="410"/>
    </location>
</feature>
<feature type="transmembrane region" description="Helical" evidence="6">
    <location>
        <begin position="321"/>
        <end position="342"/>
    </location>
</feature>
<dbReference type="PANTHER" id="PTHR30619:SF1">
    <property type="entry name" value="RECOMBINATION PROTEIN 2"/>
    <property type="match status" value="1"/>
</dbReference>
<accession>A0ABT1L4U4</accession>
<keyword evidence="5 6" id="KW-0472">Membrane</keyword>
<dbReference type="InterPro" id="IPR035681">
    <property type="entry name" value="ComA-like_MBL"/>
</dbReference>
<dbReference type="CDD" id="cd07731">
    <property type="entry name" value="ComA-like_MBL-fold"/>
    <property type="match status" value="1"/>
</dbReference>
<dbReference type="Gene3D" id="3.60.15.10">
    <property type="entry name" value="Ribonuclease Z/Hydroxyacylglutathione hydrolase-like"/>
    <property type="match status" value="1"/>
</dbReference>
<gene>
    <name evidence="8" type="ORF">MKS91_01080</name>
</gene>
<evidence type="ECO:0000313" key="9">
    <source>
        <dbReference type="Proteomes" id="UP001320768"/>
    </source>
</evidence>
<dbReference type="InterPro" id="IPR004477">
    <property type="entry name" value="ComEC_N"/>
</dbReference>
<evidence type="ECO:0000256" key="5">
    <source>
        <dbReference type="ARBA" id="ARBA00023136"/>
    </source>
</evidence>
<evidence type="ECO:0000256" key="1">
    <source>
        <dbReference type="ARBA" id="ARBA00004651"/>
    </source>
</evidence>
<evidence type="ECO:0000256" key="4">
    <source>
        <dbReference type="ARBA" id="ARBA00022989"/>
    </source>
</evidence>
<comment type="subcellular location">
    <subcellularLocation>
        <location evidence="1">Cell membrane</location>
        <topology evidence="1">Multi-pass membrane protein</topology>
    </subcellularLocation>
</comment>
<dbReference type="EMBL" id="JAKUDN010000001">
    <property type="protein sequence ID" value="MCP8351888.1"/>
    <property type="molecule type" value="Genomic_DNA"/>
</dbReference>
<feature type="domain" description="Metallo-beta-lactamase" evidence="7">
    <location>
        <begin position="431"/>
        <end position="613"/>
    </location>
</feature>
<dbReference type="SUPFAM" id="SSF56281">
    <property type="entry name" value="Metallo-hydrolase/oxidoreductase"/>
    <property type="match status" value="1"/>
</dbReference>
<evidence type="ECO:0000313" key="8">
    <source>
        <dbReference type="EMBL" id="MCP8351888.1"/>
    </source>
</evidence>
<evidence type="ECO:0000256" key="3">
    <source>
        <dbReference type="ARBA" id="ARBA00022692"/>
    </source>
</evidence>
<keyword evidence="9" id="KW-1185">Reference proteome</keyword>
<name>A0ABT1L4U4_9GAMM</name>
<proteinExistence type="predicted"/>
<evidence type="ECO:0000256" key="2">
    <source>
        <dbReference type="ARBA" id="ARBA00022475"/>
    </source>
</evidence>
<sequence length="637" mass="71991">MMAGKIGIGCLMVVLGGYYTKHKQYVFGCILGVLLGYLQTYHGTSSNETSLVGEVSERIGYQSTVLVTPYNRYYWPRSLQYWGCRVATKGVARMPYRPKNPGGFDQKNWLLNRGINQVWHANEVDVISCHKTIHQRFTYYIDTWLGQYSLQHRPEIEALLSGRSSSKPTYWYQLGIIHLLTISGVHIQLWYQGLRKTLCILHDNTQWLALCLTFMYVALLGYSVPSLRAWLFLLLSYQHHYSGFRRLNDIERFVLSLGIILSLDPHTIYDMGTWMSFIASGVILLSRYFNQSITAPLFFSIAAISSMYHQPTYPVSLLANILVQPIIIGWILPLVGILMVGHVCSLDLAAWALLQLDGVFSCIASAMAILEPCNNLSLLLSKARVFSVLVFLILYYLFQVRFIWGILLWINWPITAISQGHFAIHALNVGHGLAILIQTQSHTLLYDIGSQYQADIAHQAVLPYLYHQGIMALDRVVISHPDKDHMSGLSSLLKAMPVGDMITSIPLLIHQKQQLCQSGTTWEWDGVVFRVLHPNQSQVWEGNNQSCVLHISGTKGSVLLTGDIESRAEKSLAALYPHQLQSTILQVAHHGSSSSSTQDFLQAVNADYYLISEKPNKKLPQWSGVNGVVYPYFYHYL</sequence>
<dbReference type="NCBIfam" id="TIGR00360">
    <property type="entry name" value="ComEC_N-term"/>
    <property type="match status" value="1"/>
</dbReference>
<feature type="transmembrane region" description="Helical" evidence="6">
    <location>
        <begin position="348"/>
        <end position="373"/>
    </location>
</feature>